<accession>A0A5B7CGF1</accession>
<proteinExistence type="predicted"/>
<keyword evidence="2" id="KW-1185">Reference proteome</keyword>
<dbReference type="AlphaFoldDB" id="A0A5B7CGF1"/>
<name>A0A5B7CGF1_PORTR</name>
<evidence type="ECO:0000313" key="2">
    <source>
        <dbReference type="Proteomes" id="UP000324222"/>
    </source>
</evidence>
<evidence type="ECO:0000313" key="1">
    <source>
        <dbReference type="EMBL" id="MPC07804.1"/>
    </source>
</evidence>
<reference evidence="1 2" key="1">
    <citation type="submission" date="2019-05" db="EMBL/GenBank/DDBJ databases">
        <title>Another draft genome of Portunus trituberculatus and its Hox gene families provides insights of decapod evolution.</title>
        <authorList>
            <person name="Jeong J.-H."/>
            <person name="Song I."/>
            <person name="Kim S."/>
            <person name="Choi T."/>
            <person name="Kim D."/>
            <person name="Ryu S."/>
            <person name="Kim W."/>
        </authorList>
    </citation>
    <scope>NUCLEOTIDE SEQUENCE [LARGE SCALE GENOMIC DNA]</scope>
    <source>
        <tissue evidence="1">Muscle</tissue>
    </source>
</reference>
<sequence>MILSPRNRELQIHQKMNKTRGKHRNPVIILSAPKWERRRNQLRFYLVWILLLTVGIAESERSCVAFNRFSILLNHFGE</sequence>
<comment type="caution">
    <text evidence="1">The sequence shown here is derived from an EMBL/GenBank/DDBJ whole genome shotgun (WGS) entry which is preliminary data.</text>
</comment>
<protein>
    <submittedName>
        <fullName evidence="1">Uncharacterized protein</fullName>
    </submittedName>
</protein>
<dbReference type="Proteomes" id="UP000324222">
    <property type="component" value="Unassembled WGS sequence"/>
</dbReference>
<gene>
    <name evidence="1" type="ORF">E2C01_000371</name>
</gene>
<dbReference type="EMBL" id="VSRR010000009">
    <property type="protein sequence ID" value="MPC07804.1"/>
    <property type="molecule type" value="Genomic_DNA"/>
</dbReference>
<organism evidence="1 2">
    <name type="scientific">Portunus trituberculatus</name>
    <name type="common">Swimming crab</name>
    <name type="synonym">Neptunus trituberculatus</name>
    <dbReference type="NCBI Taxonomy" id="210409"/>
    <lineage>
        <taxon>Eukaryota</taxon>
        <taxon>Metazoa</taxon>
        <taxon>Ecdysozoa</taxon>
        <taxon>Arthropoda</taxon>
        <taxon>Crustacea</taxon>
        <taxon>Multicrustacea</taxon>
        <taxon>Malacostraca</taxon>
        <taxon>Eumalacostraca</taxon>
        <taxon>Eucarida</taxon>
        <taxon>Decapoda</taxon>
        <taxon>Pleocyemata</taxon>
        <taxon>Brachyura</taxon>
        <taxon>Eubrachyura</taxon>
        <taxon>Portunoidea</taxon>
        <taxon>Portunidae</taxon>
        <taxon>Portuninae</taxon>
        <taxon>Portunus</taxon>
    </lineage>
</organism>